<dbReference type="SUPFAM" id="SSF63882">
    <property type="entry name" value="MoeA N-terminal region -like"/>
    <property type="match status" value="1"/>
</dbReference>
<dbReference type="EMBL" id="CP101717">
    <property type="protein sequence ID" value="WLD59041.1"/>
    <property type="molecule type" value="Genomic_DNA"/>
</dbReference>
<dbReference type="PANTHER" id="PTHR10192">
    <property type="entry name" value="MOLYBDOPTERIN BIOSYNTHESIS PROTEIN"/>
    <property type="match status" value="1"/>
</dbReference>
<evidence type="ECO:0000256" key="9">
    <source>
        <dbReference type="ARBA" id="ARBA00023150"/>
    </source>
</evidence>
<evidence type="ECO:0000256" key="4">
    <source>
        <dbReference type="ARBA" id="ARBA00010763"/>
    </source>
</evidence>
<dbReference type="CDD" id="cd00887">
    <property type="entry name" value="MoeA"/>
    <property type="match status" value="1"/>
</dbReference>
<dbReference type="FunFam" id="3.40.980.10:FF:000004">
    <property type="entry name" value="Molybdopterin molybdenumtransferase"/>
    <property type="match status" value="1"/>
</dbReference>
<dbReference type="Gene3D" id="2.170.190.11">
    <property type="entry name" value="Molybdopterin biosynthesis moea protein, domain 3"/>
    <property type="match status" value="1"/>
</dbReference>
<keyword evidence="9 11" id="KW-0501">Molybdenum cofactor biosynthesis</keyword>
<dbReference type="Gene3D" id="3.90.105.10">
    <property type="entry name" value="Molybdopterin biosynthesis moea protein, domain 2"/>
    <property type="match status" value="1"/>
</dbReference>
<evidence type="ECO:0000256" key="8">
    <source>
        <dbReference type="ARBA" id="ARBA00022842"/>
    </source>
</evidence>
<dbReference type="EC" id="2.10.1.1" evidence="11"/>
<comment type="function">
    <text evidence="2 11">Catalyzes the insertion of molybdate into adenylated molybdopterin with the concomitant release of AMP.</text>
</comment>
<evidence type="ECO:0000256" key="7">
    <source>
        <dbReference type="ARBA" id="ARBA00022723"/>
    </source>
</evidence>
<dbReference type="NCBIfam" id="NF045515">
    <property type="entry name" value="Glp_gephyrin"/>
    <property type="match status" value="1"/>
</dbReference>
<evidence type="ECO:0000256" key="6">
    <source>
        <dbReference type="ARBA" id="ARBA00022679"/>
    </source>
</evidence>
<evidence type="ECO:0000256" key="5">
    <source>
        <dbReference type="ARBA" id="ARBA00022505"/>
    </source>
</evidence>
<dbReference type="InterPro" id="IPR036688">
    <property type="entry name" value="MoeA_C_domain_IV_sf"/>
</dbReference>
<protein>
    <recommendedName>
        <fullName evidence="11">Molybdopterin molybdenumtransferase</fullName>
        <ecNumber evidence="11">2.10.1.1</ecNumber>
    </recommendedName>
</protein>
<dbReference type="Gene3D" id="3.40.980.10">
    <property type="entry name" value="MoaB/Mog-like domain"/>
    <property type="match status" value="1"/>
</dbReference>
<evidence type="ECO:0000313" key="13">
    <source>
        <dbReference type="EMBL" id="WLD59041.1"/>
    </source>
</evidence>
<keyword evidence="8 11" id="KW-0460">Magnesium</keyword>
<feature type="domain" description="MoaB/Mog" evidence="12">
    <location>
        <begin position="184"/>
        <end position="321"/>
    </location>
</feature>
<sequence length="412" mass="43937">MDNQPPSSLLPMDIALDRLREALLPITESELSPLEYILGRTLAEPVVAPINVPPSDNSAMDGYAVHIDIAAAPGTQWHVIGTALAGAPWEGTIQSGECVRITTGAMLPDNANTVVIEEDVSLDGDTITLQETLVQGEHVRPAGDDVVKGDVVLASGKTLGVADIGLLAAMGIAEAEVIRPLRIALFATGDELKEPGATLKPGQIYESNRVALTHLLKSLPVEITNLGILPDDPKLLRETFLAAADSHDIVISTGGVSVGDADYTREILQEIGDIAFWKLAIKPGKPVAFGRLNNAWFFGLPGNPVSALVTAHQILLPAIRYMAGQDWHEPFRLKAVATKTFRKKPGRMDFQRAILTRNHQGDWEAEPTSGQGSHMLLSFTQANGYAVIPAESGDIPIGSEVTVVPFGAELLG</sequence>
<dbReference type="PROSITE" id="PS01079">
    <property type="entry name" value="MOCF_BIOSYNTHESIS_2"/>
    <property type="match status" value="1"/>
</dbReference>
<dbReference type="AlphaFoldDB" id="A0AB38YJ10"/>
<dbReference type="InterPro" id="IPR036135">
    <property type="entry name" value="MoeA_linker/N_sf"/>
</dbReference>
<evidence type="ECO:0000256" key="1">
    <source>
        <dbReference type="ARBA" id="ARBA00001946"/>
    </source>
</evidence>
<organism evidence="13">
    <name type="scientific">Salinispirillum sp. LH 10-3-1</name>
    <dbReference type="NCBI Taxonomy" id="2952525"/>
    <lineage>
        <taxon>Bacteria</taxon>
        <taxon>Pseudomonadati</taxon>
        <taxon>Pseudomonadota</taxon>
        <taxon>Gammaproteobacteria</taxon>
        <taxon>Oceanospirillales</taxon>
        <taxon>Saccharospirillaceae</taxon>
        <taxon>Salinispirillum</taxon>
    </lineage>
</organism>
<evidence type="ECO:0000256" key="3">
    <source>
        <dbReference type="ARBA" id="ARBA00005046"/>
    </source>
</evidence>
<dbReference type="NCBIfam" id="TIGR00177">
    <property type="entry name" value="molyb_syn"/>
    <property type="match status" value="1"/>
</dbReference>
<dbReference type="SUPFAM" id="SSF53218">
    <property type="entry name" value="Molybdenum cofactor biosynthesis proteins"/>
    <property type="match status" value="1"/>
</dbReference>
<dbReference type="Gene3D" id="2.40.340.10">
    <property type="entry name" value="MoeA, C-terminal, domain IV"/>
    <property type="match status" value="1"/>
</dbReference>
<dbReference type="SUPFAM" id="SSF63867">
    <property type="entry name" value="MoeA C-terminal domain-like"/>
    <property type="match status" value="1"/>
</dbReference>
<dbReference type="GO" id="GO:0061599">
    <property type="term" value="F:molybdopterin molybdotransferase activity"/>
    <property type="evidence" value="ECO:0007669"/>
    <property type="project" value="UniProtKB-UniRule"/>
</dbReference>
<keyword evidence="5 11" id="KW-0500">Molybdenum</keyword>
<dbReference type="SMART" id="SM00852">
    <property type="entry name" value="MoCF_biosynth"/>
    <property type="match status" value="1"/>
</dbReference>
<accession>A0AB38YJ10</accession>
<comment type="catalytic activity">
    <reaction evidence="10">
        <text>adenylyl-molybdopterin + molybdate = Mo-molybdopterin + AMP + H(+)</text>
        <dbReference type="Rhea" id="RHEA:35047"/>
        <dbReference type="ChEBI" id="CHEBI:15378"/>
        <dbReference type="ChEBI" id="CHEBI:36264"/>
        <dbReference type="ChEBI" id="CHEBI:62727"/>
        <dbReference type="ChEBI" id="CHEBI:71302"/>
        <dbReference type="ChEBI" id="CHEBI:456215"/>
        <dbReference type="EC" id="2.10.1.1"/>
    </reaction>
</comment>
<evidence type="ECO:0000256" key="2">
    <source>
        <dbReference type="ARBA" id="ARBA00002901"/>
    </source>
</evidence>
<dbReference type="RefSeq" id="WP_304996332.1">
    <property type="nucleotide sequence ID" value="NZ_CP101717.1"/>
</dbReference>
<dbReference type="InterPro" id="IPR038987">
    <property type="entry name" value="MoeA-like"/>
</dbReference>
<dbReference type="Pfam" id="PF03453">
    <property type="entry name" value="MoeA_N"/>
    <property type="match status" value="1"/>
</dbReference>
<name>A0AB38YJ10_9GAMM</name>
<dbReference type="GO" id="GO:0005829">
    <property type="term" value="C:cytosol"/>
    <property type="evidence" value="ECO:0007669"/>
    <property type="project" value="TreeGrafter"/>
</dbReference>
<evidence type="ECO:0000259" key="12">
    <source>
        <dbReference type="SMART" id="SM00852"/>
    </source>
</evidence>
<dbReference type="GO" id="GO:0006777">
    <property type="term" value="P:Mo-molybdopterin cofactor biosynthetic process"/>
    <property type="evidence" value="ECO:0007669"/>
    <property type="project" value="UniProtKB-UniRule"/>
</dbReference>
<dbReference type="GO" id="GO:0046872">
    <property type="term" value="F:metal ion binding"/>
    <property type="evidence" value="ECO:0007669"/>
    <property type="project" value="UniProtKB-UniRule"/>
</dbReference>
<dbReference type="InterPro" id="IPR036425">
    <property type="entry name" value="MoaB/Mog-like_dom_sf"/>
</dbReference>
<dbReference type="Pfam" id="PF03454">
    <property type="entry name" value="MoeA_C"/>
    <property type="match status" value="1"/>
</dbReference>
<dbReference type="InterPro" id="IPR005111">
    <property type="entry name" value="MoeA_C_domain_IV"/>
</dbReference>
<comment type="cofactor">
    <cofactor evidence="1 11">
        <name>Mg(2+)</name>
        <dbReference type="ChEBI" id="CHEBI:18420"/>
    </cofactor>
</comment>
<reference evidence="13" key="1">
    <citation type="submission" date="2022-07" db="EMBL/GenBank/DDBJ databases">
        <title>Complete genome sequence of Salinispirillum sp. LH10-3-1 capable of multiple carbohydrate inversion isolated from a soda lake.</title>
        <authorList>
            <person name="Liu J."/>
            <person name="Zhai Y."/>
            <person name="Zhang H."/>
            <person name="Yang H."/>
            <person name="Qu J."/>
            <person name="Li J."/>
        </authorList>
    </citation>
    <scope>NUCLEOTIDE SEQUENCE</scope>
    <source>
        <strain evidence="13">LH 10-3-1</strain>
    </source>
</reference>
<keyword evidence="7 11" id="KW-0479">Metal-binding</keyword>
<dbReference type="Pfam" id="PF00994">
    <property type="entry name" value="MoCF_biosynth"/>
    <property type="match status" value="1"/>
</dbReference>
<proteinExistence type="inferred from homology"/>
<comment type="pathway">
    <text evidence="3 11">Cofactor biosynthesis; molybdopterin biosynthesis.</text>
</comment>
<dbReference type="InterPro" id="IPR005110">
    <property type="entry name" value="MoeA_linker/N"/>
</dbReference>
<evidence type="ECO:0000256" key="10">
    <source>
        <dbReference type="ARBA" id="ARBA00047317"/>
    </source>
</evidence>
<dbReference type="InterPro" id="IPR001453">
    <property type="entry name" value="MoaB/Mog_dom"/>
</dbReference>
<evidence type="ECO:0000256" key="11">
    <source>
        <dbReference type="RuleBase" id="RU365090"/>
    </source>
</evidence>
<gene>
    <name evidence="13" type="ORF">NFC81_04455</name>
</gene>
<dbReference type="PANTHER" id="PTHR10192:SF5">
    <property type="entry name" value="GEPHYRIN"/>
    <property type="match status" value="1"/>
</dbReference>
<keyword evidence="6 11" id="KW-0808">Transferase</keyword>
<comment type="similarity">
    <text evidence="4 11">Belongs to the MoeA family.</text>
</comment>
<dbReference type="InterPro" id="IPR008284">
    <property type="entry name" value="MoCF_biosynth_CS"/>
</dbReference>